<name>A0A0P8BJ26_9GAMM</name>
<dbReference type="OrthoDB" id="6362488at2"/>
<dbReference type="AlphaFoldDB" id="A0A0P8BJ26"/>
<evidence type="ECO:0000313" key="5">
    <source>
        <dbReference type="Proteomes" id="UP000050416"/>
    </source>
</evidence>
<organism evidence="4 5">
    <name type="scientific">Marinobacter excellens HL-55</name>
    <dbReference type="NCBI Taxonomy" id="1305731"/>
    <lineage>
        <taxon>Bacteria</taxon>
        <taxon>Pseudomonadati</taxon>
        <taxon>Pseudomonadota</taxon>
        <taxon>Gammaproteobacteria</taxon>
        <taxon>Pseudomonadales</taxon>
        <taxon>Marinobacteraceae</taxon>
        <taxon>Marinobacter</taxon>
    </lineage>
</organism>
<evidence type="ECO:0000256" key="1">
    <source>
        <dbReference type="ARBA" id="ARBA00022729"/>
    </source>
</evidence>
<dbReference type="Pfam" id="PF13505">
    <property type="entry name" value="OMP_b-brl"/>
    <property type="match status" value="1"/>
</dbReference>
<protein>
    <submittedName>
        <fullName evidence="4">Outer membrane protein beta-barrel domain</fullName>
    </submittedName>
</protein>
<feature type="chain" id="PRO_5006148467" evidence="2">
    <location>
        <begin position="26"/>
        <end position="201"/>
    </location>
</feature>
<sequence>MNKVALCFLTPSLMALSLTPLASQAQETPRSDKHYVGLLVTALEHRSIGENTKEDAWGQAGSIVIGGHLNDLIHAEIRLGGGFKDADVSPGDLSLAIDYFASWYMGLHYPVTSYANIYAQAGFTHVKGEATLANREEGYNAQFRDIEGDYPDSSFSISWLAGVDFEVLDNTFLVFEGGRLFKDTGSSANTFQFSSGLRYEF</sequence>
<feature type="domain" description="Outer membrane protein beta-barrel" evidence="3">
    <location>
        <begin position="13"/>
        <end position="201"/>
    </location>
</feature>
<feature type="signal peptide" evidence="2">
    <location>
        <begin position="1"/>
        <end position="25"/>
    </location>
</feature>
<keyword evidence="1 2" id="KW-0732">Signal</keyword>
<proteinExistence type="predicted"/>
<dbReference type="PATRIC" id="fig|1305731.5.peg.684"/>
<gene>
    <name evidence="4" type="ORF">HLUCCX14_11165</name>
</gene>
<evidence type="ECO:0000259" key="3">
    <source>
        <dbReference type="Pfam" id="PF13505"/>
    </source>
</evidence>
<dbReference type="SUPFAM" id="SSF56925">
    <property type="entry name" value="OMPA-like"/>
    <property type="match status" value="1"/>
</dbReference>
<evidence type="ECO:0000313" key="4">
    <source>
        <dbReference type="EMBL" id="KPQ28352.1"/>
    </source>
</evidence>
<dbReference type="InterPro" id="IPR027385">
    <property type="entry name" value="Beta-barrel_OMP"/>
</dbReference>
<dbReference type="InterPro" id="IPR011250">
    <property type="entry name" value="OMP/PagP_B-barrel"/>
</dbReference>
<accession>A0A0P8BJ26</accession>
<comment type="caution">
    <text evidence="4">The sequence shown here is derived from an EMBL/GenBank/DDBJ whole genome shotgun (WGS) entry which is preliminary data.</text>
</comment>
<reference evidence="4 5" key="1">
    <citation type="submission" date="2015-09" db="EMBL/GenBank/DDBJ databases">
        <title>Identification and resolution of microdiversity through metagenomic sequencing of parallel consortia.</title>
        <authorList>
            <person name="Nelson W.C."/>
            <person name="Romine M.F."/>
            <person name="Lindemann S.R."/>
        </authorList>
    </citation>
    <scope>NUCLEOTIDE SEQUENCE [LARGE SCALE GENOMIC DNA]</scope>
    <source>
        <strain evidence="4">HL-55</strain>
    </source>
</reference>
<dbReference type="EMBL" id="LJZQ01000016">
    <property type="protein sequence ID" value="KPQ28352.1"/>
    <property type="molecule type" value="Genomic_DNA"/>
</dbReference>
<dbReference type="Gene3D" id="2.40.160.20">
    <property type="match status" value="1"/>
</dbReference>
<evidence type="ECO:0000256" key="2">
    <source>
        <dbReference type="SAM" id="SignalP"/>
    </source>
</evidence>
<dbReference type="Proteomes" id="UP000050416">
    <property type="component" value="Unassembled WGS sequence"/>
</dbReference>